<dbReference type="InParanoid" id="T1EIY3"/>
<dbReference type="InterPro" id="IPR040844">
    <property type="entry name" value="PDE4_UCR"/>
</dbReference>
<feature type="binding site" evidence="6">
    <location>
        <position position="397"/>
    </location>
    <ligand>
        <name>AMP</name>
        <dbReference type="ChEBI" id="CHEBI:456215"/>
    </ligand>
</feature>
<dbReference type="GO" id="GO:0141162">
    <property type="term" value="P:negative regulation of cAMP/PKA signal transduction"/>
    <property type="evidence" value="ECO:0000318"/>
    <property type="project" value="GO_Central"/>
</dbReference>
<dbReference type="InterPro" id="IPR003607">
    <property type="entry name" value="HD/PDEase_dom"/>
</dbReference>
<keyword evidence="11" id="KW-1185">Reference proteome</keyword>
<keyword evidence="2 7" id="KW-0479">Metal-binding</keyword>
<dbReference type="PRINTS" id="PR00387">
    <property type="entry name" value="PDIESTERASE1"/>
</dbReference>
<dbReference type="CDD" id="cd00077">
    <property type="entry name" value="HDc"/>
    <property type="match status" value="1"/>
</dbReference>
<dbReference type="EMBL" id="AMQM01004695">
    <property type="status" value="NOT_ANNOTATED_CDS"/>
    <property type="molecule type" value="Genomic_DNA"/>
</dbReference>
<evidence type="ECO:0000256" key="7">
    <source>
        <dbReference type="PIRSR" id="PIRSR623088-3"/>
    </source>
</evidence>
<feature type="active site" description="Proton donor" evidence="5">
    <location>
        <position position="188"/>
    </location>
</feature>
<dbReference type="HOGENOM" id="CLU_005940_7_3_1"/>
<reference evidence="11" key="1">
    <citation type="submission" date="2012-12" db="EMBL/GenBank/DDBJ databases">
        <authorList>
            <person name="Hellsten U."/>
            <person name="Grimwood J."/>
            <person name="Chapman J.A."/>
            <person name="Shapiro H."/>
            <person name="Aerts A."/>
            <person name="Otillar R.P."/>
            <person name="Terry A.Y."/>
            <person name="Boore J.L."/>
            <person name="Simakov O."/>
            <person name="Marletaz F."/>
            <person name="Cho S.-J."/>
            <person name="Edsinger-Gonzales E."/>
            <person name="Havlak P."/>
            <person name="Kuo D.-H."/>
            <person name="Larsson T."/>
            <person name="Lv J."/>
            <person name="Arendt D."/>
            <person name="Savage R."/>
            <person name="Osoegawa K."/>
            <person name="de Jong P."/>
            <person name="Lindberg D.R."/>
            <person name="Seaver E.C."/>
            <person name="Weisblat D.A."/>
            <person name="Putnam N.H."/>
            <person name="Grigoriev I.V."/>
            <person name="Rokhsar D.S."/>
        </authorList>
    </citation>
    <scope>NUCLEOTIDE SEQUENCE</scope>
</reference>
<feature type="binding site" evidence="7">
    <location>
        <position position="228"/>
    </location>
    <ligand>
        <name>Zn(2+)</name>
        <dbReference type="ChEBI" id="CHEBI:29105"/>
        <label>1</label>
    </ligand>
</feature>
<dbReference type="InterPro" id="IPR023088">
    <property type="entry name" value="PDEase"/>
</dbReference>
<dbReference type="GO" id="GO:0046872">
    <property type="term" value="F:metal ion binding"/>
    <property type="evidence" value="ECO:0007669"/>
    <property type="project" value="UniProtKB-KW"/>
</dbReference>
<dbReference type="GO" id="GO:0047555">
    <property type="term" value="F:3',5'-cyclic-GMP phosphodiesterase activity"/>
    <property type="evidence" value="ECO:0000318"/>
    <property type="project" value="GO_Central"/>
</dbReference>
<dbReference type="OMA" id="DHYVKEN"/>
<feature type="binding site" evidence="6">
    <location>
        <position position="346"/>
    </location>
    <ligand>
        <name>AMP</name>
        <dbReference type="ChEBI" id="CHEBI:456215"/>
    </ligand>
</feature>
<organism evidence="10 11">
    <name type="scientific">Helobdella robusta</name>
    <name type="common">Californian leech</name>
    <dbReference type="NCBI Taxonomy" id="6412"/>
    <lineage>
        <taxon>Eukaryota</taxon>
        <taxon>Metazoa</taxon>
        <taxon>Spiralia</taxon>
        <taxon>Lophotrochozoa</taxon>
        <taxon>Annelida</taxon>
        <taxon>Clitellata</taxon>
        <taxon>Hirudinea</taxon>
        <taxon>Rhynchobdellida</taxon>
        <taxon>Glossiphoniidae</taxon>
        <taxon>Helobdella</taxon>
    </lineage>
</organism>
<dbReference type="OrthoDB" id="189220at2759"/>
<dbReference type="AlphaFoldDB" id="T1EIY3"/>
<dbReference type="GO" id="GO:0007165">
    <property type="term" value="P:signal transduction"/>
    <property type="evidence" value="ECO:0007669"/>
    <property type="project" value="InterPro"/>
</dbReference>
<keyword evidence="3" id="KW-0378">Hydrolase</keyword>
<reference evidence="10" key="3">
    <citation type="submission" date="2015-06" db="UniProtKB">
        <authorList>
            <consortium name="EnsemblMetazoa"/>
        </authorList>
    </citation>
    <scope>IDENTIFICATION</scope>
</reference>
<dbReference type="Proteomes" id="UP000015101">
    <property type="component" value="Unassembled WGS sequence"/>
</dbReference>
<name>T1EIY3_HELRO</name>
<evidence type="ECO:0000313" key="11">
    <source>
        <dbReference type="Proteomes" id="UP000015101"/>
    </source>
</evidence>
<reference evidence="9 11" key="2">
    <citation type="journal article" date="2013" name="Nature">
        <title>Insights into bilaterian evolution from three spiralian genomes.</title>
        <authorList>
            <person name="Simakov O."/>
            <person name="Marletaz F."/>
            <person name="Cho S.J."/>
            <person name="Edsinger-Gonzales E."/>
            <person name="Havlak P."/>
            <person name="Hellsten U."/>
            <person name="Kuo D.H."/>
            <person name="Larsson T."/>
            <person name="Lv J."/>
            <person name="Arendt D."/>
            <person name="Savage R."/>
            <person name="Osoegawa K."/>
            <person name="de Jong P."/>
            <person name="Grimwood J."/>
            <person name="Chapman J.A."/>
            <person name="Shapiro H."/>
            <person name="Aerts A."/>
            <person name="Otillar R.P."/>
            <person name="Terry A.Y."/>
            <person name="Boore J.L."/>
            <person name="Grigoriev I.V."/>
            <person name="Lindberg D.R."/>
            <person name="Seaver E.C."/>
            <person name="Weisblat D.A."/>
            <person name="Putnam N.H."/>
            <person name="Rokhsar D.S."/>
        </authorList>
    </citation>
    <scope>NUCLEOTIDE SEQUENCE</scope>
</reference>
<dbReference type="eggNOG" id="KOG3689">
    <property type="taxonomic scope" value="Eukaryota"/>
</dbReference>
<evidence type="ECO:0000256" key="2">
    <source>
        <dbReference type="ARBA" id="ARBA00022723"/>
    </source>
</evidence>
<evidence type="ECO:0000256" key="1">
    <source>
        <dbReference type="ARBA" id="ARBA00012276"/>
    </source>
</evidence>
<dbReference type="SUPFAM" id="SSF109604">
    <property type="entry name" value="HD-domain/PDEase-like"/>
    <property type="match status" value="1"/>
</dbReference>
<keyword evidence="4" id="KW-0114">cAMP</keyword>
<feature type="binding site" evidence="7">
    <location>
        <position position="192"/>
    </location>
    <ligand>
        <name>Zn(2+)</name>
        <dbReference type="ChEBI" id="CHEBI:29105"/>
        <label>1</label>
    </ligand>
</feature>
<protein>
    <recommendedName>
        <fullName evidence="1">3',5'-cyclic-AMP phosphodiesterase</fullName>
        <ecNumber evidence="1">3.1.4.53</ecNumber>
    </recommendedName>
</protein>
<dbReference type="CTD" id="20196533"/>
<evidence type="ECO:0000313" key="9">
    <source>
        <dbReference type="EMBL" id="ESO03453.1"/>
    </source>
</evidence>
<proteinExistence type="predicted"/>
<dbReference type="EMBL" id="KB096633">
    <property type="protein sequence ID" value="ESO03453.1"/>
    <property type="molecule type" value="Genomic_DNA"/>
</dbReference>
<evidence type="ECO:0000256" key="3">
    <source>
        <dbReference type="ARBA" id="ARBA00022801"/>
    </source>
</evidence>
<dbReference type="EnsemblMetazoa" id="HelroT139196">
    <property type="protein sequence ID" value="HelroP139196"/>
    <property type="gene ID" value="HelroG139196"/>
</dbReference>
<dbReference type="KEGG" id="hro:HELRODRAFT_139196"/>
<evidence type="ECO:0000256" key="5">
    <source>
        <dbReference type="PIRSR" id="PIRSR623088-1"/>
    </source>
</evidence>
<dbReference type="InterPro" id="IPR036971">
    <property type="entry name" value="PDEase_catalytic_dom_sf"/>
</dbReference>
<dbReference type="RefSeq" id="XP_009018601.1">
    <property type="nucleotide sequence ID" value="XM_009020353.1"/>
</dbReference>
<evidence type="ECO:0000256" key="6">
    <source>
        <dbReference type="PIRSR" id="PIRSR623088-2"/>
    </source>
</evidence>
<dbReference type="InterPro" id="IPR002073">
    <property type="entry name" value="PDEase_catalytic_dom"/>
</dbReference>
<dbReference type="STRING" id="6412.T1EIY3"/>
<accession>T1EIY3</accession>
<feature type="binding site" evidence="6">
    <location>
        <begin position="188"/>
        <end position="192"/>
    </location>
    <ligand>
        <name>AMP</name>
        <dbReference type="ChEBI" id="CHEBI:456215"/>
    </ligand>
</feature>
<feature type="binding site" evidence="6">
    <location>
        <position position="229"/>
    </location>
    <ligand>
        <name>AMP</name>
        <dbReference type="ChEBI" id="CHEBI:456215"/>
    </ligand>
</feature>
<feature type="binding site" evidence="7">
    <location>
        <position position="229"/>
    </location>
    <ligand>
        <name>Zn(2+)</name>
        <dbReference type="ChEBI" id="CHEBI:29105"/>
        <label>1</label>
    </ligand>
</feature>
<dbReference type="EMBL" id="AMQM01004694">
    <property type="status" value="NOT_ANNOTATED_CDS"/>
    <property type="molecule type" value="Genomic_DNA"/>
</dbReference>
<evidence type="ECO:0000256" key="4">
    <source>
        <dbReference type="ARBA" id="ARBA00023149"/>
    </source>
</evidence>
<dbReference type="PROSITE" id="PS51845">
    <property type="entry name" value="PDEASE_I_2"/>
    <property type="match status" value="1"/>
</dbReference>
<dbReference type="GO" id="GO:0004115">
    <property type="term" value="F:3',5'-cyclic-AMP phosphodiesterase activity"/>
    <property type="evidence" value="ECO:0000318"/>
    <property type="project" value="GO_Central"/>
</dbReference>
<dbReference type="Pfam" id="PF18100">
    <property type="entry name" value="PDE4_UCR"/>
    <property type="match status" value="1"/>
</dbReference>
<feature type="domain" description="PDEase" evidence="8">
    <location>
        <begin position="111"/>
        <end position="441"/>
    </location>
</feature>
<evidence type="ECO:0000259" key="8">
    <source>
        <dbReference type="PROSITE" id="PS51845"/>
    </source>
</evidence>
<feature type="binding site" evidence="7">
    <location>
        <position position="346"/>
    </location>
    <ligand>
        <name>Zn(2+)</name>
        <dbReference type="ChEBI" id="CHEBI:29105"/>
        <label>1</label>
    </ligand>
</feature>
<evidence type="ECO:0000313" key="10">
    <source>
        <dbReference type="EnsemblMetazoa" id="HelroP139196"/>
    </source>
</evidence>
<dbReference type="PANTHER" id="PTHR11347">
    <property type="entry name" value="CYCLIC NUCLEOTIDE PHOSPHODIESTERASE"/>
    <property type="match status" value="1"/>
</dbReference>
<dbReference type="GeneID" id="20196533"/>
<dbReference type="Pfam" id="PF00233">
    <property type="entry name" value="PDEase_I"/>
    <property type="match status" value="1"/>
</dbReference>
<dbReference type="FunFam" id="1.10.1300.10:FF:000023">
    <property type="entry name" value="Phosphodiesterase"/>
    <property type="match status" value="1"/>
</dbReference>
<dbReference type="EC" id="3.1.4.53" evidence="1"/>
<feature type="binding site" evidence="7">
    <location>
        <position position="229"/>
    </location>
    <ligand>
        <name>Zn(2+)</name>
        <dbReference type="ChEBI" id="CHEBI:29105"/>
        <label>2</label>
    </ligand>
</feature>
<gene>
    <name evidence="10" type="primary">20196533</name>
    <name evidence="9" type="ORF">HELRODRAFT_139196</name>
</gene>
<sequence>EEFSLEILDDLDWCLDQLEAIQTHRSVGDLATSKFKRMLTKELSHLAESSKSGSQISEYISNTFLVVRRDVFCRKNFDKSNKLKRIWREKIVVIMFKNITCNRSAVETMIVISIHVRRLDKMMNGSLTDWNLSVFTLDKMTNGRSLTVMAYTIFKQRDLTKKFNIPHATLLSYLALVEGHYNPMASYHNHIHATDVTHAVHVILKKAPLLDVFTDLEILSVIFSSIIHDVDHPGLTNNHLINTNSELALMYNDESVLENHHLAVAFKLMQRNQCDIFCNVPPKIRQRIRKMTIDMVLATDMSKHMSLLADMKTMVETKKVSGTGLQLSENYNERIQVLKCLLHCADLCNPAKHLPIYSQWIERVMQEFFNQGDIERDLGLDISPMCDRHTASVEKSQVGFIDFIVQPLWETWAELVDPYCNDILDEIETNRNYFQLLSDNNETSP</sequence>
<dbReference type="Gene3D" id="1.10.1300.10">
    <property type="entry name" value="3'5'-cyclic nucleotide phosphodiesterase, catalytic domain"/>
    <property type="match status" value="1"/>
</dbReference>